<proteinExistence type="predicted"/>
<gene>
    <name evidence="2" type="ORF">LPLAT_LOCUS10278</name>
</gene>
<dbReference type="EMBL" id="OZ034828">
    <property type="protein sequence ID" value="CAL1684705.1"/>
    <property type="molecule type" value="Genomic_DNA"/>
</dbReference>
<evidence type="ECO:0000313" key="2">
    <source>
        <dbReference type="EMBL" id="CAL1684705.1"/>
    </source>
</evidence>
<dbReference type="Pfam" id="PF15061">
    <property type="entry name" value="MITRAC7_Phoenixin"/>
    <property type="match status" value="1"/>
</dbReference>
<accession>A0AAV2P0H7</accession>
<dbReference type="GO" id="GO:0033617">
    <property type="term" value="P:mitochondrial respiratory chain complex IV assembly"/>
    <property type="evidence" value="ECO:0007669"/>
    <property type="project" value="InterPro"/>
</dbReference>
<keyword evidence="3" id="KW-1185">Reference proteome</keyword>
<keyword evidence="1" id="KW-0812">Transmembrane</keyword>
<dbReference type="InterPro" id="IPR027917">
    <property type="entry name" value="MITRAC7/Phoenixin"/>
</dbReference>
<reference evidence="2" key="1">
    <citation type="submission" date="2024-04" db="EMBL/GenBank/DDBJ databases">
        <authorList>
            <consortium name="Molecular Ecology Group"/>
        </authorList>
    </citation>
    <scope>NUCLEOTIDE SEQUENCE</scope>
</reference>
<organism evidence="2 3">
    <name type="scientific">Lasius platythorax</name>
    <dbReference type="NCBI Taxonomy" id="488582"/>
    <lineage>
        <taxon>Eukaryota</taxon>
        <taxon>Metazoa</taxon>
        <taxon>Ecdysozoa</taxon>
        <taxon>Arthropoda</taxon>
        <taxon>Hexapoda</taxon>
        <taxon>Insecta</taxon>
        <taxon>Pterygota</taxon>
        <taxon>Neoptera</taxon>
        <taxon>Endopterygota</taxon>
        <taxon>Hymenoptera</taxon>
        <taxon>Apocrita</taxon>
        <taxon>Aculeata</taxon>
        <taxon>Formicoidea</taxon>
        <taxon>Formicidae</taxon>
        <taxon>Formicinae</taxon>
        <taxon>Lasius</taxon>
        <taxon>Lasius</taxon>
    </lineage>
</organism>
<protein>
    <submittedName>
        <fullName evidence="2">Uncharacterized protein</fullName>
    </submittedName>
</protein>
<dbReference type="Proteomes" id="UP001497644">
    <property type="component" value="Chromosome 5"/>
</dbReference>
<name>A0AAV2P0H7_9HYME</name>
<sequence length="49" mass="5615">MRLKGWRYGVFVGGFVGLIGVFCYASMIQPMINPEPYKRIRERAFSSGK</sequence>
<keyword evidence="1" id="KW-1133">Transmembrane helix</keyword>
<dbReference type="GO" id="GO:0016020">
    <property type="term" value="C:membrane"/>
    <property type="evidence" value="ECO:0007669"/>
    <property type="project" value="InterPro"/>
</dbReference>
<evidence type="ECO:0000313" key="3">
    <source>
        <dbReference type="Proteomes" id="UP001497644"/>
    </source>
</evidence>
<evidence type="ECO:0000256" key="1">
    <source>
        <dbReference type="SAM" id="Phobius"/>
    </source>
</evidence>
<feature type="transmembrane region" description="Helical" evidence="1">
    <location>
        <begin position="6"/>
        <end position="28"/>
    </location>
</feature>
<keyword evidence="1" id="KW-0472">Membrane</keyword>
<dbReference type="AlphaFoldDB" id="A0AAV2P0H7"/>
<dbReference type="GO" id="GO:0005739">
    <property type="term" value="C:mitochondrion"/>
    <property type="evidence" value="ECO:0007669"/>
    <property type="project" value="GOC"/>
</dbReference>